<comment type="caution">
    <text evidence="2">The sequence shown here is derived from an EMBL/GenBank/DDBJ whole genome shotgun (WGS) entry which is preliminary data.</text>
</comment>
<dbReference type="AlphaFoldDB" id="A0A5B0S1F4"/>
<organism evidence="2 3">
    <name type="scientific">Puccinia graminis f. sp. tritici</name>
    <dbReference type="NCBI Taxonomy" id="56615"/>
    <lineage>
        <taxon>Eukaryota</taxon>
        <taxon>Fungi</taxon>
        <taxon>Dikarya</taxon>
        <taxon>Basidiomycota</taxon>
        <taxon>Pucciniomycotina</taxon>
        <taxon>Pucciniomycetes</taxon>
        <taxon>Pucciniales</taxon>
        <taxon>Pucciniaceae</taxon>
        <taxon>Puccinia</taxon>
    </lineage>
</organism>
<dbReference type="Proteomes" id="UP000325313">
    <property type="component" value="Unassembled WGS sequence"/>
</dbReference>
<protein>
    <submittedName>
        <fullName evidence="2">Uncharacterized protein</fullName>
    </submittedName>
</protein>
<sequence length="135" mass="14951">MSHSKDWVLGPVGSPVKPPPPNSLLSRSRLRSDMTNHQPPARHSKVRNGKYNLNTADPQSASSTTLLAPSHIHTNCPLTLLGNPQVYYCLPPRDQWDRSTGTWPLAITGHSSDRSRYTSSSCHLRTARRWGIGDS</sequence>
<feature type="compositionally biased region" description="Polar residues" evidence="1">
    <location>
        <begin position="51"/>
        <end position="63"/>
    </location>
</feature>
<evidence type="ECO:0000256" key="1">
    <source>
        <dbReference type="SAM" id="MobiDB-lite"/>
    </source>
</evidence>
<reference evidence="2 3" key="1">
    <citation type="submission" date="2019-05" db="EMBL/GenBank/DDBJ databases">
        <title>Emergence of the Ug99 lineage of the wheat stem rust pathogen through somatic hybridization.</title>
        <authorList>
            <person name="Li F."/>
            <person name="Upadhyaya N.M."/>
            <person name="Sperschneider J."/>
            <person name="Matny O."/>
            <person name="Nguyen-Phuc H."/>
            <person name="Mago R."/>
            <person name="Raley C."/>
            <person name="Miller M.E."/>
            <person name="Silverstein K.A.T."/>
            <person name="Henningsen E."/>
            <person name="Hirsch C.D."/>
            <person name="Visser B."/>
            <person name="Pretorius Z.A."/>
            <person name="Steffenson B.J."/>
            <person name="Schwessinger B."/>
            <person name="Dodds P.N."/>
            <person name="Figueroa M."/>
        </authorList>
    </citation>
    <scope>NUCLEOTIDE SEQUENCE [LARGE SCALE GENOMIC DNA]</scope>
    <source>
        <strain evidence="2 3">Ug99</strain>
    </source>
</reference>
<name>A0A5B0S1F4_PUCGR</name>
<gene>
    <name evidence="2" type="ORF">PGTUg99_031472</name>
</gene>
<proteinExistence type="predicted"/>
<feature type="region of interest" description="Disordered" evidence="1">
    <location>
        <begin position="1"/>
        <end position="63"/>
    </location>
</feature>
<evidence type="ECO:0000313" key="2">
    <source>
        <dbReference type="EMBL" id="KAA1131319.1"/>
    </source>
</evidence>
<dbReference type="EMBL" id="VDEP01000104">
    <property type="protein sequence ID" value="KAA1131319.1"/>
    <property type="molecule type" value="Genomic_DNA"/>
</dbReference>
<evidence type="ECO:0000313" key="3">
    <source>
        <dbReference type="Proteomes" id="UP000325313"/>
    </source>
</evidence>
<accession>A0A5B0S1F4</accession>